<accession>A0A2N8SNA0</accession>
<evidence type="ECO:0000313" key="2">
    <source>
        <dbReference type="Proteomes" id="UP000235897"/>
    </source>
</evidence>
<gene>
    <name evidence="1" type="ORF">CXL00_17410</name>
</gene>
<name>A0A2N8SNA0_STUST</name>
<evidence type="ECO:0000313" key="1">
    <source>
        <dbReference type="EMBL" id="PNG03963.1"/>
    </source>
</evidence>
<proteinExistence type="predicted"/>
<dbReference type="AlphaFoldDB" id="A0A2N8SNA0"/>
<dbReference type="EMBL" id="POUW01000007">
    <property type="protein sequence ID" value="PNG03963.1"/>
    <property type="molecule type" value="Genomic_DNA"/>
</dbReference>
<comment type="caution">
    <text evidence="1">The sequence shown here is derived from an EMBL/GenBank/DDBJ whole genome shotgun (WGS) entry which is preliminary data.</text>
</comment>
<reference evidence="1 2" key="1">
    <citation type="submission" date="2018-01" db="EMBL/GenBank/DDBJ databases">
        <title>Denitrification phenotypes of diverse strains of Pseudomonas stutzeri.</title>
        <authorList>
            <person name="Milligan D.A."/>
            <person name="Bergaust L."/>
            <person name="Bakken L.R."/>
            <person name="Frostegard A."/>
        </authorList>
    </citation>
    <scope>NUCLEOTIDE SEQUENCE [LARGE SCALE GENOMIC DNA]</scope>
    <source>
        <strain evidence="1 2">28a3</strain>
    </source>
</reference>
<organism evidence="1 2">
    <name type="scientific">Stutzerimonas stutzeri</name>
    <name type="common">Pseudomonas stutzeri</name>
    <dbReference type="NCBI Taxonomy" id="316"/>
    <lineage>
        <taxon>Bacteria</taxon>
        <taxon>Pseudomonadati</taxon>
        <taxon>Pseudomonadota</taxon>
        <taxon>Gammaproteobacteria</taxon>
        <taxon>Pseudomonadales</taxon>
        <taxon>Pseudomonadaceae</taxon>
        <taxon>Stutzerimonas</taxon>
    </lineage>
</organism>
<dbReference type="Proteomes" id="UP000235897">
    <property type="component" value="Unassembled WGS sequence"/>
</dbReference>
<protein>
    <submittedName>
        <fullName evidence="1">Uncharacterized protein</fullName>
    </submittedName>
</protein>
<sequence>MLRPAYLFSTVALAAIASQLPDDMIATTSPAALSAPSQQVVVQPLQVRAQTISGEVSRPAQSKRWVF</sequence>